<dbReference type="RefSeq" id="WP_205363371.1">
    <property type="nucleotide sequence ID" value="NZ_JADKYB010000029.1"/>
</dbReference>
<keyword evidence="2 10" id="KW-0813">Transport</keyword>
<dbReference type="PANTHER" id="PTHR10110">
    <property type="entry name" value="SODIUM/HYDROGEN EXCHANGER"/>
    <property type="match status" value="1"/>
</dbReference>
<feature type="transmembrane region" description="Helical" evidence="10">
    <location>
        <begin position="111"/>
        <end position="136"/>
    </location>
</feature>
<protein>
    <submittedName>
        <fullName evidence="12">Na+/H+ antiporter</fullName>
    </submittedName>
</protein>
<dbReference type="PANTHER" id="PTHR10110:SF86">
    <property type="entry name" value="SODIUM_HYDROGEN EXCHANGER 7"/>
    <property type="match status" value="1"/>
</dbReference>
<keyword evidence="5 10" id="KW-1133">Transmembrane helix</keyword>
<dbReference type="InterPro" id="IPR006153">
    <property type="entry name" value="Cation/H_exchanger_TM"/>
</dbReference>
<feature type="transmembrane region" description="Helical" evidence="10">
    <location>
        <begin position="337"/>
        <end position="360"/>
    </location>
</feature>
<dbReference type="Gene3D" id="6.10.140.1330">
    <property type="match status" value="1"/>
</dbReference>
<reference evidence="12 13" key="1">
    <citation type="submission" date="2021-01" db="EMBL/GenBank/DDBJ databases">
        <title>Streptomyces acididurans sp. nov., isolated from a peat swamp forest soil.</title>
        <authorList>
            <person name="Chantavorakit T."/>
            <person name="Duangmal K."/>
        </authorList>
    </citation>
    <scope>NUCLEOTIDE SEQUENCE [LARGE SCALE GENOMIC DNA]</scope>
    <source>
        <strain evidence="12 13">KK5PA1</strain>
    </source>
</reference>
<comment type="subcellular location">
    <subcellularLocation>
        <location evidence="1 10">Cell membrane</location>
        <topology evidence="1 10">Multi-pass membrane protein</topology>
    </subcellularLocation>
</comment>
<keyword evidence="13" id="KW-1185">Reference proteome</keyword>
<evidence type="ECO:0000256" key="6">
    <source>
        <dbReference type="ARBA" id="ARBA00023053"/>
    </source>
</evidence>
<evidence type="ECO:0000256" key="8">
    <source>
        <dbReference type="ARBA" id="ARBA00023136"/>
    </source>
</evidence>
<evidence type="ECO:0000256" key="9">
    <source>
        <dbReference type="ARBA" id="ARBA00023201"/>
    </source>
</evidence>
<keyword evidence="9 10" id="KW-0739">Sodium transport</keyword>
<evidence type="ECO:0000256" key="4">
    <source>
        <dbReference type="ARBA" id="ARBA00022692"/>
    </source>
</evidence>
<dbReference type="InterPro" id="IPR004705">
    <property type="entry name" value="Cation/H_exchanger_CPA1_bac"/>
</dbReference>
<keyword evidence="7 10" id="KW-0406">Ion transport</keyword>
<evidence type="ECO:0000256" key="10">
    <source>
        <dbReference type="RuleBase" id="RU366002"/>
    </source>
</evidence>
<keyword evidence="10" id="KW-0050">Antiport</keyword>
<feature type="transmembrane region" description="Helical" evidence="10">
    <location>
        <begin position="303"/>
        <end position="325"/>
    </location>
</feature>
<feature type="transmembrane region" description="Helical" evidence="10">
    <location>
        <begin position="182"/>
        <end position="203"/>
    </location>
</feature>
<evidence type="ECO:0000256" key="2">
    <source>
        <dbReference type="ARBA" id="ARBA00022448"/>
    </source>
</evidence>
<keyword evidence="8 10" id="KW-0472">Membrane</keyword>
<evidence type="ECO:0000256" key="1">
    <source>
        <dbReference type="ARBA" id="ARBA00004651"/>
    </source>
</evidence>
<evidence type="ECO:0000256" key="7">
    <source>
        <dbReference type="ARBA" id="ARBA00023065"/>
    </source>
</evidence>
<comment type="function">
    <text evidence="10">Na(+)/H(+) antiporter that extrudes sodium in exchange for external protons.</text>
</comment>
<evidence type="ECO:0000256" key="5">
    <source>
        <dbReference type="ARBA" id="ARBA00022989"/>
    </source>
</evidence>
<feature type="transmembrane region" description="Helical" evidence="10">
    <location>
        <begin position="157"/>
        <end position="176"/>
    </location>
</feature>
<evidence type="ECO:0000259" key="11">
    <source>
        <dbReference type="Pfam" id="PF00999"/>
    </source>
</evidence>
<dbReference type="Proteomes" id="UP000749040">
    <property type="component" value="Unassembled WGS sequence"/>
</dbReference>
<keyword evidence="3 10" id="KW-1003">Cell membrane</keyword>
<comment type="caution">
    <text evidence="10">Lacks conserved residue(s) required for the propagation of feature annotation.</text>
</comment>
<feature type="transmembrane region" description="Helical" evidence="10">
    <location>
        <begin position="210"/>
        <end position="228"/>
    </location>
</feature>
<feature type="transmembrane region" description="Helical" evidence="10">
    <location>
        <begin position="372"/>
        <end position="392"/>
    </location>
</feature>
<dbReference type="NCBIfam" id="TIGR00831">
    <property type="entry name" value="a_cpa1"/>
    <property type="match status" value="1"/>
</dbReference>
<evidence type="ECO:0000256" key="3">
    <source>
        <dbReference type="ARBA" id="ARBA00022475"/>
    </source>
</evidence>
<name>A0ABS2U2P9_9ACTN</name>
<proteinExistence type="inferred from homology"/>
<feature type="transmembrane region" description="Helical" evidence="10">
    <location>
        <begin position="265"/>
        <end position="283"/>
    </location>
</feature>
<gene>
    <name evidence="12" type="ORF">ITX44_35975</name>
</gene>
<dbReference type="EMBL" id="JADKYB010000029">
    <property type="protein sequence ID" value="MBM9509860.1"/>
    <property type="molecule type" value="Genomic_DNA"/>
</dbReference>
<evidence type="ECO:0000313" key="12">
    <source>
        <dbReference type="EMBL" id="MBM9509860.1"/>
    </source>
</evidence>
<dbReference type="Pfam" id="PF00999">
    <property type="entry name" value="Na_H_Exchanger"/>
    <property type="match status" value="1"/>
</dbReference>
<feature type="transmembrane region" description="Helical" evidence="10">
    <location>
        <begin position="234"/>
        <end position="253"/>
    </location>
</feature>
<comment type="similarity">
    <text evidence="10">Belongs to the monovalent cation:proton antiporter 1 (CPA1) transporter (TC 2.A.36) family.</text>
</comment>
<comment type="caution">
    <text evidence="12">The sequence shown here is derived from an EMBL/GenBank/DDBJ whole genome shotgun (WGS) entry which is preliminary data.</text>
</comment>
<sequence length="510" mass="52794">MRAVGTVLLLVILATAVAAFARNRRIPAPSLLVLAGVAAAAIPGTPAIRIPPQTIALVVLPPLLYASAEELSPRDLRTVWRPVTVLALGLVLASAAAVGVLAAAVTPLSGAMAFVLGAVLASTDPVAVSALGRRLALPGRVQVLIQAESLFNDATSLVLFKVAIAAAVAGGTVGVGHAAGEFALLAGGGTALGAAVAGLVALIRRRTTDPVLETVIALVTPYAAYVLAESAHTSGVTAVVVAGVVLGTSGHRLTDARIRLQLSAVYAVVVFLLESVVFAIVGLELPTLVRDLPPGTGNWPLQALAVAAALIALRIAWMLPLSAAVRPAEGPASWRAAGVITWAGTRGVMPLAAALSIPLTTHGGTPLPGRELVLVLTTAVVVLTLVVQGLTLSPLVNRSGLALEPEHTAREESTARTALTRAALAHVDLLTTLETHPRPALDRLRHTLTARLDSTPDDPLTPTYRDLRREVIAIQTTELRRLYDTHAISDTTRRRLQHDLDREEAGLGDG</sequence>
<feature type="domain" description="Cation/H+ exchanger transmembrane" evidence="11">
    <location>
        <begin position="13"/>
        <end position="397"/>
    </location>
</feature>
<accession>A0ABS2U2P9</accession>
<keyword evidence="4 10" id="KW-0812">Transmembrane</keyword>
<dbReference type="InterPro" id="IPR018422">
    <property type="entry name" value="Cation/H_exchanger_CPA1"/>
</dbReference>
<feature type="transmembrane region" description="Helical" evidence="10">
    <location>
        <begin position="83"/>
        <end position="105"/>
    </location>
</feature>
<keyword evidence="6 10" id="KW-0915">Sodium</keyword>
<evidence type="ECO:0000313" key="13">
    <source>
        <dbReference type="Proteomes" id="UP000749040"/>
    </source>
</evidence>
<organism evidence="12 13">
    <name type="scientific">Actinacidiphila acididurans</name>
    <dbReference type="NCBI Taxonomy" id="2784346"/>
    <lineage>
        <taxon>Bacteria</taxon>
        <taxon>Bacillati</taxon>
        <taxon>Actinomycetota</taxon>
        <taxon>Actinomycetes</taxon>
        <taxon>Kitasatosporales</taxon>
        <taxon>Streptomycetaceae</taxon>
        <taxon>Actinacidiphila</taxon>
    </lineage>
</organism>